<organism evidence="1">
    <name type="scientific">marine sediment metagenome</name>
    <dbReference type="NCBI Taxonomy" id="412755"/>
    <lineage>
        <taxon>unclassified sequences</taxon>
        <taxon>metagenomes</taxon>
        <taxon>ecological metagenomes</taxon>
    </lineage>
</organism>
<gene>
    <name evidence="1" type="ORF">LCGC14_2458270</name>
</gene>
<name>A0A0F9DR59_9ZZZZ</name>
<dbReference type="AlphaFoldDB" id="A0A0F9DR59"/>
<accession>A0A0F9DR59</accession>
<dbReference type="EMBL" id="LAZR01038208">
    <property type="protein sequence ID" value="KKL20156.1"/>
    <property type="molecule type" value="Genomic_DNA"/>
</dbReference>
<reference evidence="1" key="1">
    <citation type="journal article" date="2015" name="Nature">
        <title>Complex archaea that bridge the gap between prokaryotes and eukaryotes.</title>
        <authorList>
            <person name="Spang A."/>
            <person name="Saw J.H."/>
            <person name="Jorgensen S.L."/>
            <person name="Zaremba-Niedzwiedzka K."/>
            <person name="Martijn J."/>
            <person name="Lind A.E."/>
            <person name="van Eijk R."/>
            <person name="Schleper C."/>
            <person name="Guy L."/>
            <person name="Ettema T.J."/>
        </authorList>
    </citation>
    <scope>NUCLEOTIDE SEQUENCE</scope>
</reference>
<evidence type="ECO:0000313" key="1">
    <source>
        <dbReference type="EMBL" id="KKL20156.1"/>
    </source>
</evidence>
<proteinExistence type="predicted"/>
<sequence>MLQLRRVIFGGVLLAVFLVQQAGATLLPTSSWTDGEKWQGSSFYSADETYEFLKFDVRVDYAVYKTKEFDTDTNKYVNRVLEDEQALVDTFPKDIDGIYEYEYIYAYQILTRNQNTMSVGSFSLLDGDDNLMDASRFGDAGAIEDGDFGEGGIEPVGDVQGLGAVGCGHGRSSRSYFIRDTSLIK</sequence>
<protein>
    <submittedName>
        <fullName evidence="1">Uncharacterized protein</fullName>
    </submittedName>
</protein>
<comment type="caution">
    <text evidence="1">The sequence shown here is derived from an EMBL/GenBank/DDBJ whole genome shotgun (WGS) entry which is preliminary data.</text>
</comment>